<organism evidence="1">
    <name type="scientific">Aquarana catesbeiana</name>
    <name type="common">American bullfrog</name>
    <name type="synonym">Rana catesbeiana</name>
    <dbReference type="NCBI Taxonomy" id="8400"/>
    <lineage>
        <taxon>Eukaryota</taxon>
        <taxon>Metazoa</taxon>
        <taxon>Chordata</taxon>
        <taxon>Craniata</taxon>
        <taxon>Vertebrata</taxon>
        <taxon>Euteleostomi</taxon>
        <taxon>Amphibia</taxon>
        <taxon>Batrachia</taxon>
        <taxon>Anura</taxon>
        <taxon>Neobatrachia</taxon>
        <taxon>Ranoidea</taxon>
        <taxon>Ranidae</taxon>
        <taxon>Aquarana</taxon>
    </lineage>
</organism>
<reference evidence="1" key="1">
    <citation type="submission" date="2017-08" db="EMBL/GenBank/DDBJ databases">
        <title>Assembly of the North American Bullfrog Genome.</title>
        <authorList>
            <person name="Warren R.L."/>
            <person name="Vandervalk B.P."/>
            <person name="Kucuk E."/>
            <person name="Birol I."/>
            <person name="Helbing C."/>
            <person name="Pandoh P."/>
            <person name="Behsaz B."/>
            <person name="Mohamadi H."/>
            <person name="Chu J."/>
            <person name="Jackman S."/>
            <person name="Hammond S.A."/>
            <person name="Veldhoen N."/>
            <person name="Kirk H."/>
            <person name="Zhao Y."/>
            <person name="Coope R."/>
            <person name="Pleasance S."/>
            <person name="Moore R."/>
            <person name="Holt R."/>
        </authorList>
    </citation>
    <scope>NUCLEOTIDE SEQUENCE</scope>
    <source>
        <strain evidence="1">Bruno</strain>
        <tissue evidence="1">Liver</tissue>
    </source>
</reference>
<name>A0A2G9P091_AQUCT</name>
<protein>
    <submittedName>
        <fullName evidence="1">Uncharacterized protein</fullName>
    </submittedName>
</protein>
<dbReference type="OrthoDB" id="7832001at2759"/>
<dbReference type="AlphaFoldDB" id="A0A2G9P091"/>
<dbReference type="EMBL" id="KV923876">
    <property type="protein sequence ID" value="PIN96753.1"/>
    <property type="molecule type" value="Genomic_DNA"/>
</dbReference>
<proteinExistence type="predicted"/>
<gene>
    <name evidence="1" type="ORF">AB205_0078550</name>
</gene>
<accession>A0A2G9P091</accession>
<evidence type="ECO:0000313" key="1">
    <source>
        <dbReference type="EMBL" id="PIN96753.1"/>
    </source>
</evidence>
<feature type="non-terminal residue" evidence="1">
    <location>
        <position position="1"/>
    </location>
</feature>
<sequence>VKKYLEEVFAKLNSPNKLSVSLEIGAMPWVANVDDPQSNYIQGTKVFAVFFLELSKLHEDSLAKSDQKKLKASQLIET</sequence>